<dbReference type="GO" id="GO:0006412">
    <property type="term" value="P:translation"/>
    <property type="evidence" value="ECO:0007669"/>
    <property type="project" value="UniProtKB-KW"/>
</dbReference>
<dbReference type="Pfam" id="PF01765">
    <property type="entry name" value="RRF"/>
    <property type="match status" value="1"/>
</dbReference>
<reference evidence="5 6" key="1">
    <citation type="journal article" date="2016" name="Nat. Commun.">
        <title>Thousands of microbial genomes shed light on interconnected biogeochemical processes in an aquifer system.</title>
        <authorList>
            <person name="Anantharaman K."/>
            <person name="Brown C.T."/>
            <person name="Hug L.A."/>
            <person name="Sharon I."/>
            <person name="Castelle C.J."/>
            <person name="Probst A.J."/>
            <person name="Thomas B.C."/>
            <person name="Singh A."/>
            <person name="Wilkins M.J."/>
            <person name="Karaoz U."/>
            <person name="Brodie E.L."/>
            <person name="Williams K.H."/>
            <person name="Hubbard S.S."/>
            <person name="Banfield J.F."/>
        </authorList>
    </citation>
    <scope>NUCLEOTIDE SEQUENCE [LARGE SCALE GENOMIC DNA]</scope>
</reference>
<evidence type="ECO:0000313" key="5">
    <source>
        <dbReference type="EMBL" id="OGZ19104.1"/>
    </source>
</evidence>
<dbReference type="Gene3D" id="3.30.1360.40">
    <property type="match status" value="1"/>
</dbReference>
<evidence type="ECO:0000259" key="4">
    <source>
        <dbReference type="Pfam" id="PF01765"/>
    </source>
</evidence>
<evidence type="ECO:0000256" key="1">
    <source>
        <dbReference type="ARBA" id="ARBA00005912"/>
    </source>
</evidence>
<evidence type="ECO:0000313" key="6">
    <source>
        <dbReference type="Proteomes" id="UP000176662"/>
    </source>
</evidence>
<dbReference type="Gene3D" id="1.10.132.20">
    <property type="entry name" value="Ribosome-recycling factor"/>
    <property type="match status" value="1"/>
</dbReference>
<dbReference type="FunFam" id="3.30.1360.40:FF:000001">
    <property type="entry name" value="Ribosome-recycling factor"/>
    <property type="match status" value="1"/>
</dbReference>
<sequence>MDSYKTIIQNIKPELDKVIGFLEKEMNKIRTSRATPSLVEDVVVDCFGQKFPLKQLAAISTPEAKQILIQPWDKSYIEGIVSALEKTGIGANPIVDKDTVRINLPPLNEEYRKNLTRTIAEKEEQSRRTIRKWREEVWSEIQDKTKQGEIREDDKFRAKDELQELVDDYNKKIEEMGENKKKEISE</sequence>
<dbReference type="NCBIfam" id="TIGR00496">
    <property type="entry name" value="frr"/>
    <property type="match status" value="1"/>
</dbReference>
<evidence type="ECO:0000256" key="2">
    <source>
        <dbReference type="ARBA" id="ARBA00022917"/>
    </source>
</evidence>
<dbReference type="InterPro" id="IPR023584">
    <property type="entry name" value="Ribosome_recyc_fac_dom"/>
</dbReference>
<evidence type="ECO:0000256" key="3">
    <source>
        <dbReference type="SAM" id="Coils"/>
    </source>
</evidence>
<organism evidence="5 6">
    <name type="scientific">Candidatus Nealsonbacteria bacterium RBG_13_38_11</name>
    <dbReference type="NCBI Taxonomy" id="1801662"/>
    <lineage>
        <taxon>Bacteria</taxon>
        <taxon>Candidatus Nealsoniibacteriota</taxon>
    </lineage>
</organism>
<dbReference type="PANTHER" id="PTHR20982">
    <property type="entry name" value="RIBOSOME RECYCLING FACTOR"/>
    <property type="match status" value="1"/>
</dbReference>
<dbReference type="GO" id="GO:0043023">
    <property type="term" value="F:ribosomal large subunit binding"/>
    <property type="evidence" value="ECO:0007669"/>
    <property type="project" value="TreeGrafter"/>
</dbReference>
<dbReference type="Proteomes" id="UP000176662">
    <property type="component" value="Unassembled WGS sequence"/>
</dbReference>
<protein>
    <submittedName>
        <fullName evidence="5">Ribosome recycling factor</fullName>
    </submittedName>
</protein>
<feature type="domain" description="Ribosome recycling factor" evidence="4">
    <location>
        <begin position="22"/>
        <end position="184"/>
    </location>
</feature>
<dbReference type="SUPFAM" id="SSF55194">
    <property type="entry name" value="Ribosome recycling factor, RRF"/>
    <property type="match status" value="1"/>
</dbReference>
<dbReference type="EMBL" id="MHLX01000016">
    <property type="protein sequence ID" value="OGZ19104.1"/>
    <property type="molecule type" value="Genomic_DNA"/>
</dbReference>
<dbReference type="InterPro" id="IPR036191">
    <property type="entry name" value="RRF_sf"/>
</dbReference>
<gene>
    <name evidence="5" type="ORF">A2Z68_01060</name>
</gene>
<keyword evidence="2" id="KW-0648">Protein biosynthesis</keyword>
<feature type="coiled-coil region" evidence="3">
    <location>
        <begin position="159"/>
        <end position="186"/>
    </location>
</feature>
<dbReference type="AlphaFoldDB" id="A0A1G2DZU8"/>
<proteinExistence type="inferred from homology"/>
<comment type="similarity">
    <text evidence="1">Belongs to the RRF family.</text>
</comment>
<accession>A0A1G2DZU8</accession>
<dbReference type="InterPro" id="IPR002661">
    <property type="entry name" value="Ribosome_recyc_fac"/>
</dbReference>
<comment type="caution">
    <text evidence="5">The sequence shown here is derived from an EMBL/GenBank/DDBJ whole genome shotgun (WGS) entry which is preliminary data.</text>
</comment>
<keyword evidence="3" id="KW-0175">Coiled coil</keyword>
<name>A0A1G2DZU8_9BACT</name>
<dbReference type="PANTHER" id="PTHR20982:SF3">
    <property type="entry name" value="MITOCHONDRIAL RIBOSOME RECYCLING FACTOR PSEUDO 1"/>
    <property type="match status" value="1"/>
</dbReference>